<evidence type="ECO:0000313" key="2">
    <source>
        <dbReference type="Proteomes" id="UP000054977"/>
    </source>
</evidence>
<evidence type="ECO:0000313" key="1">
    <source>
        <dbReference type="EMBL" id="SAL67420.1"/>
    </source>
</evidence>
<keyword evidence="2" id="KW-1185">Reference proteome</keyword>
<gene>
    <name evidence="1" type="ORF">AWB65_06512</name>
</gene>
<dbReference type="Proteomes" id="UP000054977">
    <property type="component" value="Unassembled WGS sequence"/>
</dbReference>
<dbReference type="EMBL" id="FCNW02000088">
    <property type="protein sequence ID" value="SAL67420.1"/>
    <property type="molecule type" value="Genomic_DNA"/>
</dbReference>
<accession>A0A158JGE2</accession>
<dbReference type="RefSeq" id="WP_087670965.1">
    <property type="nucleotide sequence ID" value="NZ_FCNW02000088.1"/>
</dbReference>
<sequence>MPLNNLTPKWTGAFGAMHLFAEYGEEEQLLRSMRLETADDTRCVVLVDRDLREPGIHRETRYEIIEWTHGGVDSGGA</sequence>
<comment type="caution">
    <text evidence="1">The sequence shown here is derived from an EMBL/GenBank/DDBJ whole genome shotgun (WGS) entry which is preliminary data.</text>
</comment>
<reference evidence="1" key="1">
    <citation type="submission" date="2016-01" db="EMBL/GenBank/DDBJ databases">
        <authorList>
            <person name="Peeters C."/>
        </authorList>
    </citation>
    <scope>NUCLEOTIDE SEQUENCE [LARGE SCALE GENOMIC DNA]</scope>
    <source>
        <strain evidence="1">LMG 22934</strain>
    </source>
</reference>
<organism evidence="1 2">
    <name type="scientific">Caballeronia humi</name>
    <dbReference type="NCBI Taxonomy" id="326474"/>
    <lineage>
        <taxon>Bacteria</taxon>
        <taxon>Pseudomonadati</taxon>
        <taxon>Pseudomonadota</taxon>
        <taxon>Betaproteobacteria</taxon>
        <taxon>Burkholderiales</taxon>
        <taxon>Burkholderiaceae</taxon>
        <taxon>Caballeronia</taxon>
    </lineage>
</organism>
<proteinExistence type="predicted"/>
<dbReference type="AlphaFoldDB" id="A0A158JGE2"/>
<name>A0A158JGE2_9BURK</name>
<protein>
    <submittedName>
        <fullName evidence="1">ATPase</fullName>
    </submittedName>
</protein>
<dbReference type="OrthoDB" id="9948118at2"/>